<reference evidence="1 2" key="1">
    <citation type="submission" date="2011-06" db="EMBL/GenBank/DDBJ databases">
        <title>The draft genome of Thiorhodococcus drewsii AZ1.</title>
        <authorList>
            <consortium name="US DOE Joint Genome Institute (JGI-PGF)"/>
            <person name="Lucas S."/>
            <person name="Han J."/>
            <person name="Lapidus A."/>
            <person name="Cheng J.-F."/>
            <person name="Goodwin L."/>
            <person name="Pitluck S."/>
            <person name="Peters L."/>
            <person name="Land M.L."/>
            <person name="Hauser L."/>
            <person name="Vogl K."/>
            <person name="Liu Z."/>
            <person name="Imhoff J."/>
            <person name="Thiel V."/>
            <person name="Frigaard N.-U."/>
            <person name="Bryant D.A."/>
            <person name="Woyke T.J."/>
        </authorList>
    </citation>
    <scope>NUCLEOTIDE SEQUENCE [LARGE SCALE GENOMIC DNA]</scope>
    <source>
        <strain evidence="1 2">AZ1</strain>
    </source>
</reference>
<accession>G2DVV3</accession>
<keyword evidence="2" id="KW-1185">Reference proteome</keyword>
<protein>
    <recommendedName>
        <fullName evidence="3">PAS fold-4 domain-containing protein</fullName>
    </recommendedName>
</protein>
<name>G2DVV3_9GAMM</name>
<dbReference type="STRING" id="765913.ThidrDRAFT_0014"/>
<organism evidence="1 2">
    <name type="scientific">Thiorhodococcus drewsii AZ1</name>
    <dbReference type="NCBI Taxonomy" id="765913"/>
    <lineage>
        <taxon>Bacteria</taxon>
        <taxon>Pseudomonadati</taxon>
        <taxon>Pseudomonadota</taxon>
        <taxon>Gammaproteobacteria</taxon>
        <taxon>Chromatiales</taxon>
        <taxon>Chromatiaceae</taxon>
        <taxon>Thiorhodococcus</taxon>
    </lineage>
</organism>
<sequence length="135" mass="15581">MTNIEVTDDLRHHFHLFWDQFIFPVMLVHKSFTILDRNRAAEAIGCTPGTRCIDMGEKKQHRGCLASKALREQTSKRSVEFVPEVGRVIDSYWIPLEGYPEFYVHFAIDLTEYAADRFFPGERPKVDANCSACII</sequence>
<proteinExistence type="predicted"/>
<dbReference type="Proteomes" id="UP000004200">
    <property type="component" value="Unassembled WGS sequence"/>
</dbReference>
<dbReference type="AlphaFoldDB" id="G2DVV3"/>
<dbReference type="OrthoDB" id="5421973at2"/>
<evidence type="ECO:0000313" key="2">
    <source>
        <dbReference type="Proteomes" id="UP000004200"/>
    </source>
</evidence>
<evidence type="ECO:0008006" key="3">
    <source>
        <dbReference type="Google" id="ProtNLM"/>
    </source>
</evidence>
<evidence type="ECO:0000313" key="1">
    <source>
        <dbReference type="EMBL" id="EGV33859.1"/>
    </source>
</evidence>
<dbReference type="RefSeq" id="WP_007038730.1">
    <property type="nucleotide sequence ID" value="NZ_AFWT01000001.1"/>
</dbReference>
<dbReference type="eggNOG" id="ENOG5032UW0">
    <property type="taxonomic scope" value="Bacteria"/>
</dbReference>
<gene>
    <name evidence="1" type="ORF">ThidrDRAFT_0014</name>
</gene>
<dbReference type="EMBL" id="AFWT01000001">
    <property type="protein sequence ID" value="EGV33859.1"/>
    <property type="molecule type" value="Genomic_DNA"/>
</dbReference>
<comment type="caution">
    <text evidence="1">The sequence shown here is derived from an EMBL/GenBank/DDBJ whole genome shotgun (WGS) entry which is preliminary data.</text>
</comment>